<dbReference type="PANTHER" id="PTHR46060:SF2">
    <property type="entry name" value="HISTONE-LYSINE N-METHYLTRANSFERASE SETMAR"/>
    <property type="match status" value="1"/>
</dbReference>
<dbReference type="GO" id="GO:0000729">
    <property type="term" value="P:DNA double-strand break processing"/>
    <property type="evidence" value="ECO:0007669"/>
    <property type="project" value="TreeGrafter"/>
</dbReference>
<dbReference type="GO" id="GO:0003690">
    <property type="term" value="F:double-stranded DNA binding"/>
    <property type="evidence" value="ECO:0007669"/>
    <property type="project" value="TreeGrafter"/>
</dbReference>
<dbReference type="Gene3D" id="3.30.420.10">
    <property type="entry name" value="Ribonuclease H-like superfamily/Ribonuclease H"/>
    <property type="match status" value="1"/>
</dbReference>
<sequence length="136" mass="15917">MFPLPPSPITCVSWERRIKNWTKFVFTVDEKWCLYVNIKRSPPWADKDEQHEQQPKAGLHPLKHMVSSWCDCKDIMHRVVLPRYTALTLDLYCQRLDRMAAKIAGKGPNYDTIRLLHGSARPLIIEVTRQKLLDFG</sequence>
<dbReference type="GO" id="GO:0000014">
    <property type="term" value="F:single-stranded DNA endodeoxyribonuclease activity"/>
    <property type="evidence" value="ECO:0007669"/>
    <property type="project" value="TreeGrafter"/>
</dbReference>
<dbReference type="Proteomes" id="UP000024635">
    <property type="component" value="Unassembled WGS sequence"/>
</dbReference>
<dbReference type="InterPro" id="IPR001888">
    <property type="entry name" value="Transposase_1"/>
</dbReference>
<dbReference type="GO" id="GO:0000793">
    <property type="term" value="C:condensed chromosome"/>
    <property type="evidence" value="ECO:0007669"/>
    <property type="project" value="TreeGrafter"/>
</dbReference>
<name>A0A016UZQ0_9BILA</name>
<dbReference type="GO" id="GO:0005634">
    <property type="term" value="C:nucleus"/>
    <property type="evidence" value="ECO:0007669"/>
    <property type="project" value="TreeGrafter"/>
</dbReference>
<dbReference type="EMBL" id="JARK01001357">
    <property type="protein sequence ID" value="EYC20640.1"/>
    <property type="molecule type" value="Genomic_DNA"/>
</dbReference>
<dbReference type="InterPro" id="IPR036397">
    <property type="entry name" value="RNaseH_sf"/>
</dbReference>
<keyword evidence="2" id="KW-1185">Reference proteome</keyword>
<evidence type="ECO:0000313" key="2">
    <source>
        <dbReference type="Proteomes" id="UP000024635"/>
    </source>
</evidence>
<organism evidence="1 2">
    <name type="scientific">Ancylostoma ceylanicum</name>
    <dbReference type="NCBI Taxonomy" id="53326"/>
    <lineage>
        <taxon>Eukaryota</taxon>
        <taxon>Metazoa</taxon>
        <taxon>Ecdysozoa</taxon>
        <taxon>Nematoda</taxon>
        <taxon>Chromadorea</taxon>
        <taxon>Rhabditida</taxon>
        <taxon>Rhabditina</taxon>
        <taxon>Rhabditomorpha</taxon>
        <taxon>Strongyloidea</taxon>
        <taxon>Ancylostomatidae</taxon>
        <taxon>Ancylostomatinae</taxon>
        <taxon>Ancylostoma</taxon>
    </lineage>
</organism>
<proteinExistence type="predicted"/>
<dbReference type="InterPro" id="IPR052709">
    <property type="entry name" value="Transposase-MT_Hybrid"/>
</dbReference>
<comment type="caution">
    <text evidence="1">The sequence shown here is derived from an EMBL/GenBank/DDBJ whole genome shotgun (WGS) entry which is preliminary data.</text>
</comment>
<dbReference type="Pfam" id="PF01359">
    <property type="entry name" value="Transposase_1"/>
    <property type="match status" value="1"/>
</dbReference>
<protein>
    <submittedName>
        <fullName evidence="1">Uncharacterized protein</fullName>
    </submittedName>
</protein>
<dbReference type="GO" id="GO:0035861">
    <property type="term" value="C:site of double-strand break"/>
    <property type="evidence" value="ECO:0007669"/>
    <property type="project" value="TreeGrafter"/>
</dbReference>
<dbReference type="GO" id="GO:0044774">
    <property type="term" value="P:mitotic DNA integrity checkpoint signaling"/>
    <property type="evidence" value="ECO:0007669"/>
    <property type="project" value="TreeGrafter"/>
</dbReference>
<dbReference type="AlphaFoldDB" id="A0A016UZQ0"/>
<dbReference type="GO" id="GO:0031297">
    <property type="term" value="P:replication fork processing"/>
    <property type="evidence" value="ECO:0007669"/>
    <property type="project" value="TreeGrafter"/>
</dbReference>
<gene>
    <name evidence="1" type="primary">Acey_s0021.g332</name>
    <name evidence="1" type="ORF">Y032_0021g332</name>
</gene>
<dbReference type="GO" id="GO:0046975">
    <property type="term" value="F:histone H3K36 methyltransferase activity"/>
    <property type="evidence" value="ECO:0007669"/>
    <property type="project" value="TreeGrafter"/>
</dbReference>
<accession>A0A016UZQ0</accession>
<dbReference type="GO" id="GO:0042800">
    <property type="term" value="F:histone H3K4 methyltransferase activity"/>
    <property type="evidence" value="ECO:0007669"/>
    <property type="project" value="TreeGrafter"/>
</dbReference>
<dbReference type="STRING" id="53326.A0A016UZQ0"/>
<dbReference type="GO" id="GO:0003697">
    <property type="term" value="F:single-stranded DNA binding"/>
    <property type="evidence" value="ECO:0007669"/>
    <property type="project" value="TreeGrafter"/>
</dbReference>
<reference evidence="2" key="1">
    <citation type="journal article" date="2015" name="Nat. Genet.">
        <title>The genome and transcriptome of the zoonotic hookworm Ancylostoma ceylanicum identify infection-specific gene families.</title>
        <authorList>
            <person name="Schwarz E.M."/>
            <person name="Hu Y."/>
            <person name="Antoshechkin I."/>
            <person name="Miller M.M."/>
            <person name="Sternberg P.W."/>
            <person name="Aroian R.V."/>
        </authorList>
    </citation>
    <scope>NUCLEOTIDE SEQUENCE</scope>
    <source>
        <strain evidence="2">HY135</strain>
    </source>
</reference>
<dbReference type="GO" id="GO:0044547">
    <property type="term" value="F:DNA topoisomerase binding"/>
    <property type="evidence" value="ECO:0007669"/>
    <property type="project" value="TreeGrafter"/>
</dbReference>
<evidence type="ECO:0000313" key="1">
    <source>
        <dbReference type="EMBL" id="EYC20640.1"/>
    </source>
</evidence>
<dbReference type="GO" id="GO:0006303">
    <property type="term" value="P:double-strand break repair via nonhomologous end joining"/>
    <property type="evidence" value="ECO:0007669"/>
    <property type="project" value="TreeGrafter"/>
</dbReference>
<dbReference type="GO" id="GO:0015074">
    <property type="term" value="P:DNA integration"/>
    <property type="evidence" value="ECO:0007669"/>
    <property type="project" value="TreeGrafter"/>
</dbReference>
<dbReference type="PANTHER" id="PTHR46060">
    <property type="entry name" value="MARINER MOS1 TRANSPOSASE-LIKE PROTEIN"/>
    <property type="match status" value="1"/>
</dbReference>